<evidence type="ECO:0008006" key="2">
    <source>
        <dbReference type="Google" id="ProtNLM"/>
    </source>
</evidence>
<evidence type="ECO:0000313" key="1">
    <source>
        <dbReference type="EMBL" id="SVE41255.1"/>
    </source>
</evidence>
<feature type="non-terminal residue" evidence="1">
    <location>
        <position position="105"/>
    </location>
</feature>
<gene>
    <name evidence="1" type="ORF">METZ01_LOCUS494109</name>
</gene>
<protein>
    <recommendedName>
        <fullName evidence="2">Baseplate protein J-like domain-containing protein</fullName>
    </recommendedName>
</protein>
<name>A0A383DAF4_9ZZZZ</name>
<proteinExistence type="predicted"/>
<reference evidence="1" key="1">
    <citation type="submission" date="2018-05" db="EMBL/GenBank/DDBJ databases">
        <authorList>
            <person name="Lanie J.A."/>
            <person name="Ng W.-L."/>
            <person name="Kazmierczak K.M."/>
            <person name="Andrzejewski T.M."/>
            <person name="Davidsen T.M."/>
            <person name="Wayne K.J."/>
            <person name="Tettelin H."/>
            <person name="Glass J.I."/>
            <person name="Rusch D."/>
            <person name="Podicherti R."/>
            <person name="Tsui H.-C.T."/>
            <person name="Winkler M.E."/>
        </authorList>
    </citation>
    <scope>NUCLEOTIDE SEQUENCE</scope>
</reference>
<sequence>MYVLGYDAKKKLTNVNQAVKENLRTYLGQYRMVTDAINIKNAYIINIGVKFSIMTRPNYNKSEVILRSIETVKTFFNIERWQVNQPIILSDLVYQLSLVDGVSAV</sequence>
<dbReference type="EMBL" id="UINC01215530">
    <property type="protein sequence ID" value="SVE41255.1"/>
    <property type="molecule type" value="Genomic_DNA"/>
</dbReference>
<dbReference type="AlphaFoldDB" id="A0A383DAF4"/>
<accession>A0A383DAF4</accession>
<organism evidence="1">
    <name type="scientific">marine metagenome</name>
    <dbReference type="NCBI Taxonomy" id="408172"/>
    <lineage>
        <taxon>unclassified sequences</taxon>
        <taxon>metagenomes</taxon>
        <taxon>ecological metagenomes</taxon>
    </lineage>
</organism>